<feature type="domain" description="W2" evidence="2">
    <location>
        <begin position="286"/>
        <end position="452"/>
    </location>
</feature>
<feature type="domain" description="MI" evidence="3">
    <location>
        <begin position="93"/>
        <end position="215"/>
    </location>
</feature>
<dbReference type="Pfam" id="PF02847">
    <property type="entry name" value="MA3"/>
    <property type="match status" value="1"/>
</dbReference>
<evidence type="ECO:0000259" key="2">
    <source>
        <dbReference type="PROSITE" id="PS51363"/>
    </source>
</evidence>
<gene>
    <name evidence="4" type="primary">EIF4G1</name>
</gene>
<dbReference type="Gene3D" id="1.25.40.180">
    <property type="match status" value="2"/>
</dbReference>
<name>A0A493TMC4_ANAPP</name>
<reference evidence="4" key="2">
    <citation type="submission" date="2025-08" db="UniProtKB">
        <authorList>
            <consortium name="Ensembl"/>
        </authorList>
    </citation>
    <scope>IDENTIFICATION</scope>
</reference>
<dbReference type="AlphaFoldDB" id="A0A493TMC4"/>
<dbReference type="GeneTree" id="ENSGT00940000154648"/>
<dbReference type="SMART" id="SM00515">
    <property type="entry name" value="eIF5C"/>
    <property type="match status" value="1"/>
</dbReference>
<reference evidence="4" key="3">
    <citation type="submission" date="2025-09" db="UniProtKB">
        <authorList>
            <consortium name="Ensembl"/>
        </authorList>
    </citation>
    <scope>IDENTIFICATION</scope>
</reference>
<dbReference type="InterPro" id="IPR003891">
    <property type="entry name" value="Initiation_fac_eIF4g_MI"/>
</dbReference>
<organism evidence="4 5">
    <name type="scientific">Anas platyrhynchos platyrhynchos</name>
    <name type="common">Northern mallard</name>
    <dbReference type="NCBI Taxonomy" id="8840"/>
    <lineage>
        <taxon>Eukaryota</taxon>
        <taxon>Metazoa</taxon>
        <taxon>Chordata</taxon>
        <taxon>Craniata</taxon>
        <taxon>Vertebrata</taxon>
        <taxon>Euteleostomi</taxon>
        <taxon>Archelosauria</taxon>
        <taxon>Archosauria</taxon>
        <taxon>Dinosauria</taxon>
        <taxon>Saurischia</taxon>
        <taxon>Theropoda</taxon>
        <taxon>Coelurosauria</taxon>
        <taxon>Aves</taxon>
        <taxon>Neognathae</taxon>
        <taxon>Galloanserae</taxon>
        <taxon>Anseriformes</taxon>
        <taxon>Anatidae</taxon>
        <taxon>Anatinae</taxon>
        <taxon>Anas</taxon>
    </lineage>
</organism>
<dbReference type="InterPro" id="IPR016024">
    <property type="entry name" value="ARM-type_fold"/>
</dbReference>
<dbReference type="GO" id="GO:0016281">
    <property type="term" value="C:eukaryotic translation initiation factor 4F complex"/>
    <property type="evidence" value="ECO:0007669"/>
    <property type="project" value="TreeGrafter"/>
</dbReference>
<dbReference type="PROSITE" id="PS51366">
    <property type="entry name" value="MI"/>
    <property type="match status" value="1"/>
</dbReference>
<dbReference type="FunFam" id="1.25.40.180:FF:000003">
    <property type="entry name" value="Putative eukaryotic translation initiation factor 4 gamma 1"/>
    <property type="match status" value="1"/>
</dbReference>
<evidence type="ECO:0000256" key="1">
    <source>
        <dbReference type="ARBA" id="ARBA00022845"/>
    </source>
</evidence>
<sequence>TLFCPSFCPQPGSIDSNNQLFAPGGRLSWGKGSIPAPGDVNGTGAESPVSWGGFWKGPRGLGAGQRLILVLPAVKQEPAAPAASPKPTLSEEELEKKSKAIIEEYLHINDMKEALQCVQELGSPSLLYVFVRNGIESTLERSTISREHMGVLLCHLVKAGTLSKEQYYKGLREILEIAEDMEIDIPHIWLYLAELITPILQEEGIPMEELFREITKPLVPIGKATTLLVEVLGLLCKGMSQKTAGKLWRDGGLSWKEFLPEDQDVNKFVTEQKLEYTMGGDSSDTPSCKELTSEELCKQMDKLLKENPNNQRIYDWIEANLSEEQVSSNMFIRALMTSVCHSAIVFENPYRVDATVIRNRAKLLQKYMRDEQKELQALYALQALVVKLEQPPNLLRMFFDALYDEDVIKEEAFYKWESSKDLSEQQGKGVALKSVTAFFTWLREAEDESDNN</sequence>
<dbReference type="Proteomes" id="UP000016666">
    <property type="component" value="Chromosome 9"/>
</dbReference>
<dbReference type="PANTHER" id="PTHR23253">
    <property type="entry name" value="EUKARYOTIC TRANSLATION INITIATION FACTOR 4 GAMMA"/>
    <property type="match status" value="1"/>
</dbReference>
<dbReference type="Pfam" id="PF02020">
    <property type="entry name" value="W2"/>
    <property type="match status" value="1"/>
</dbReference>
<keyword evidence="1" id="KW-0810">Translation regulation</keyword>
<dbReference type="CDD" id="cd11559">
    <property type="entry name" value="W2_eIF4G1_like"/>
    <property type="match status" value="1"/>
</dbReference>
<dbReference type="GO" id="GO:0006417">
    <property type="term" value="P:regulation of translation"/>
    <property type="evidence" value="ECO:0007669"/>
    <property type="project" value="UniProtKB-KW"/>
</dbReference>
<dbReference type="PROSITE" id="PS51363">
    <property type="entry name" value="W2"/>
    <property type="match status" value="1"/>
</dbReference>
<accession>A0A493TMC4</accession>
<dbReference type="GO" id="GO:0003729">
    <property type="term" value="F:mRNA binding"/>
    <property type="evidence" value="ECO:0007669"/>
    <property type="project" value="TreeGrafter"/>
</dbReference>
<dbReference type="PANTHER" id="PTHR23253:SF10">
    <property type="entry name" value="EUKARYOTIC TRANSLATION INITIATION FACTOR 4 GAMMA 1"/>
    <property type="match status" value="1"/>
</dbReference>
<evidence type="ECO:0000313" key="4">
    <source>
        <dbReference type="Ensembl" id="ENSAPLP00000026989.1"/>
    </source>
</evidence>
<dbReference type="SUPFAM" id="SSF48371">
    <property type="entry name" value="ARM repeat"/>
    <property type="match status" value="2"/>
</dbReference>
<proteinExistence type="predicted"/>
<evidence type="ECO:0000313" key="5">
    <source>
        <dbReference type="Proteomes" id="UP000016666"/>
    </source>
</evidence>
<dbReference type="GO" id="GO:0003743">
    <property type="term" value="F:translation initiation factor activity"/>
    <property type="evidence" value="ECO:0007669"/>
    <property type="project" value="TreeGrafter"/>
</dbReference>
<dbReference type="InterPro" id="IPR003307">
    <property type="entry name" value="W2_domain"/>
</dbReference>
<dbReference type="FunFam" id="1.25.40.180:FF:000002">
    <property type="entry name" value="Eukaryotic translation initiation factor 4 gamma, 3, putative"/>
    <property type="match status" value="1"/>
</dbReference>
<evidence type="ECO:0000259" key="3">
    <source>
        <dbReference type="PROSITE" id="PS51366"/>
    </source>
</evidence>
<reference evidence="4 5" key="1">
    <citation type="submission" date="2017-10" db="EMBL/GenBank/DDBJ databases">
        <title>A new Pekin duck reference genome.</title>
        <authorList>
            <person name="Hou Z.-C."/>
            <person name="Zhou Z.-K."/>
            <person name="Zhu F."/>
            <person name="Hou S.-S."/>
        </authorList>
    </citation>
    <scope>NUCLEOTIDE SEQUENCE [LARGE SCALE GENOMIC DNA]</scope>
</reference>
<protein>
    <submittedName>
        <fullName evidence="4">Eukaryotic translation initiation factor 4 gamma 1</fullName>
    </submittedName>
</protein>
<keyword evidence="5" id="KW-1185">Reference proteome</keyword>
<dbReference type="SMART" id="SM00544">
    <property type="entry name" value="MA3"/>
    <property type="match status" value="1"/>
</dbReference>
<dbReference type="Ensembl" id="ENSAPLT00000027538.1">
    <property type="protein sequence ID" value="ENSAPLP00000026989.1"/>
    <property type="gene ID" value="ENSAPLG00000008628.2"/>
</dbReference>